<dbReference type="PANTHER" id="PTHR30348">
    <property type="entry name" value="UNCHARACTERIZED PROTEIN YECE"/>
    <property type="match status" value="1"/>
</dbReference>
<reference evidence="1 2" key="1">
    <citation type="journal article" date="2019" name="Appl. Microbiol. Biotechnol.">
        <title>Uncovering carbohydrate metabolism through a genotype-phenotype association study of 56 lactic acid bacteria genomes.</title>
        <authorList>
            <person name="Buron-Moles G."/>
            <person name="Chailyan A."/>
            <person name="Dolejs I."/>
            <person name="Forster J."/>
            <person name="Miks M.H."/>
        </authorList>
    </citation>
    <scope>NUCLEOTIDE SEQUENCE [LARGE SCALE GENOMIC DNA]</scope>
    <source>
        <strain evidence="1 2">ATCC 49373</strain>
    </source>
</reference>
<dbReference type="PANTHER" id="PTHR30348:SF13">
    <property type="entry name" value="UPF0759 PROTEIN YUNF"/>
    <property type="match status" value="1"/>
</dbReference>
<evidence type="ECO:0008006" key="3">
    <source>
        <dbReference type="Google" id="ProtNLM"/>
    </source>
</evidence>
<dbReference type="SUPFAM" id="SSF117396">
    <property type="entry name" value="TM1631-like"/>
    <property type="match status" value="1"/>
</dbReference>
<name>A0A4R5NR75_9LACO</name>
<comment type="caution">
    <text evidence="1">The sequence shown here is derived from an EMBL/GenBank/DDBJ whole genome shotgun (WGS) entry which is preliminary data.</text>
</comment>
<dbReference type="AlphaFoldDB" id="A0A4R5NR75"/>
<dbReference type="Proteomes" id="UP000294854">
    <property type="component" value="Unassembled WGS sequence"/>
</dbReference>
<dbReference type="RefSeq" id="WP_010620792.1">
    <property type="nucleotide sequence ID" value="NZ_PUFO01000023.1"/>
</dbReference>
<dbReference type="EMBL" id="PUFO01000023">
    <property type="protein sequence ID" value="TDG79467.1"/>
    <property type="molecule type" value="Genomic_DNA"/>
</dbReference>
<dbReference type="InterPro" id="IPR036520">
    <property type="entry name" value="UPF0759_sf"/>
</dbReference>
<accession>A0A4R5NR75</accession>
<protein>
    <recommendedName>
        <fullName evidence="3">DUF72 domain-containing protein</fullName>
    </recommendedName>
</protein>
<dbReference type="OrthoDB" id="9780310at2"/>
<dbReference type="Gene3D" id="3.20.20.410">
    <property type="entry name" value="Protein of unknown function UPF0759"/>
    <property type="match status" value="1"/>
</dbReference>
<keyword evidence="2" id="KW-1185">Reference proteome</keyword>
<proteinExistence type="predicted"/>
<evidence type="ECO:0000313" key="2">
    <source>
        <dbReference type="Proteomes" id="UP000294854"/>
    </source>
</evidence>
<gene>
    <name evidence="1" type="ORF">C5L31_000734</name>
</gene>
<dbReference type="Pfam" id="PF01904">
    <property type="entry name" value="DUF72"/>
    <property type="match status" value="1"/>
</dbReference>
<evidence type="ECO:0000313" key="1">
    <source>
        <dbReference type="EMBL" id="TDG79467.1"/>
    </source>
</evidence>
<sequence>MITIGLTTWSEHPGLINGDSRKVRLTEYVGHFPVVEIDTSFYGIPTVETVKKWQAQVPENFQFILKANQVMTHHDDAKEPVDELTRMAAFRDFGKMVTPLVQAKQLKTVLFQFPPFFTRTVANFQWLETIRREMADLPVAVEFRSPTWYQDGMTDDVIAYLKSLQMTHVITDEPHNLSGGVPFVPKVADNRLALMRFHGQNQAGWLDKSKDWRGKRTLYRYNDEELTHFAEEVQKLEQQAEEVCVIFNNNAGGDAAPNALALKDKLNIEWHGLGPQQMDLF</sequence>
<organism evidence="1 2">
    <name type="scientific">Secundilactobacillus malefermentans</name>
    <dbReference type="NCBI Taxonomy" id="176292"/>
    <lineage>
        <taxon>Bacteria</taxon>
        <taxon>Bacillati</taxon>
        <taxon>Bacillota</taxon>
        <taxon>Bacilli</taxon>
        <taxon>Lactobacillales</taxon>
        <taxon>Lactobacillaceae</taxon>
        <taxon>Secundilactobacillus</taxon>
    </lineage>
</organism>
<dbReference type="InterPro" id="IPR002763">
    <property type="entry name" value="DUF72"/>
</dbReference>
<dbReference type="STRING" id="1122149.FD44_GL000266"/>